<dbReference type="EMBL" id="GGEC01063845">
    <property type="protein sequence ID" value="MBX44329.1"/>
    <property type="molecule type" value="Transcribed_RNA"/>
</dbReference>
<proteinExistence type="predicted"/>
<organism evidence="1">
    <name type="scientific">Rhizophora mucronata</name>
    <name type="common">Asiatic mangrove</name>
    <dbReference type="NCBI Taxonomy" id="61149"/>
    <lineage>
        <taxon>Eukaryota</taxon>
        <taxon>Viridiplantae</taxon>
        <taxon>Streptophyta</taxon>
        <taxon>Embryophyta</taxon>
        <taxon>Tracheophyta</taxon>
        <taxon>Spermatophyta</taxon>
        <taxon>Magnoliopsida</taxon>
        <taxon>eudicotyledons</taxon>
        <taxon>Gunneridae</taxon>
        <taxon>Pentapetalae</taxon>
        <taxon>rosids</taxon>
        <taxon>fabids</taxon>
        <taxon>Malpighiales</taxon>
        <taxon>Rhizophoraceae</taxon>
        <taxon>Rhizophora</taxon>
    </lineage>
</organism>
<accession>A0A2P2NP99</accession>
<reference evidence="1" key="1">
    <citation type="submission" date="2018-02" db="EMBL/GenBank/DDBJ databases">
        <title>Rhizophora mucronata_Transcriptome.</title>
        <authorList>
            <person name="Meera S.P."/>
            <person name="Sreeshan A."/>
            <person name="Augustine A."/>
        </authorList>
    </citation>
    <scope>NUCLEOTIDE SEQUENCE</scope>
    <source>
        <tissue evidence="1">Leaf</tissue>
    </source>
</reference>
<name>A0A2P2NP99_RHIMU</name>
<sequence length="47" mass="5478">MILFLVLSTHKEFLILLYTFFSSSLFHPISSNNPSNISTGRWRVYTV</sequence>
<protein>
    <submittedName>
        <fullName evidence="1">Uncharacterized protein</fullName>
    </submittedName>
</protein>
<evidence type="ECO:0000313" key="1">
    <source>
        <dbReference type="EMBL" id="MBX44329.1"/>
    </source>
</evidence>
<dbReference type="AlphaFoldDB" id="A0A2P2NP99"/>